<dbReference type="AlphaFoldDB" id="A0AAD1R3K3"/>
<organism evidence="1 2">
    <name type="scientific">Pelobates cultripes</name>
    <name type="common">Western spadefoot toad</name>
    <dbReference type="NCBI Taxonomy" id="61616"/>
    <lineage>
        <taxon>Eukaryota</taxon>
        <taxon>Metazoa</taxon>
        <taxon>Chordata</taxon>
        <taxon>Craniata</taxon>
        <taxon>Vertebrata</taxon>
        <taxon>Euteleostomi</taxon>
        <taxon>Amphibia</taxon>
        <taxon>Batrachia</taxon>
        <taxon>Anura</taxon>
        <taxon>Pelobatoidea</taxon>
        <taxon>Pelobatidae</taxon>
        <taxon>Pelobates</taxon>
    </lineage>
</organism>
<accession>A0AAD1R3K3</accession>
<gene>
    <name evidence="1" type="ORF">PECUL_23A035694</name>
</gene>
<evidence type="ECO:0000313" key="1">
    <source>
        <dbReference type="EMBL" id="CAH2222701.1"/>
    </source>
</evidence>
<dbReference type="Proteomes" id="UP001295444">
    <property type="component" value="Chromosome 01"/>
</dbReference>
<name>A0AAD1R3K3_PELCU</name>
<sequence length="114" mass="12773">MASSLEEQEIDALDDFPTVALYIPSSDEEDDICSTKGDIKSLLKELKQVLVTEVGKVSGEVCILECRVKEVEREVTEFQQFKIDTTDSLTGLREICDSLQARIASLEDSSRRKD</sequence>
<protein>
    <submittedName>
        <fullName evidence="1">Uncharacterized protein</fullName>
    </submittedName>
</protein>
<evidence type="ECO:0000313" key="2">
    <source>
        <dbReference type="Proteomes" id="UP001295444"/>
    </source>
</evidence>
<keyword evidence="2" id="KW-1185">Reference proteome</keyword>
<proteinExistence type="predicted"/>
<dbReference type="EMBL" id="OW240912">
    <property type="protein sequence ID" value="CAH2222701.1"/>
    <property type="molecule type" value="Genomic_DNA"/>
</dbReference>
<reference evidence="1" key="1">
    <citation type="submission" date="2022-03" db="EMBL/GenBank/DDBJ databases">
        <authorList>
            <person name="Alioto T."/>
            <person name="Alioto T."/>
            <person name="Gomez Garrido J."/>
        </authorList>
    </citation>
    <scope>NUCLEOTIDE SEQUENCE</scope>
</reference>